<dbReference type="Proteomes" id="UP001237642">
    <property type="component" value="Unassembled WGS sequence"/>
</dbReference>
<dbReference type="InterPro" id="IPR011047">
    <property type="entry name" value="Quinoprotein_ADH-like_sf"/>
</dbReference>
<proteinExistence type="inferred from homology"/>
<dbReference type="SUPFAM" id="SSF50998">
    <property type="entry name" value="Quinoprotein alcohol dehydrogenase-like"/>
    <property type="match status" value="1"/>
</dbReference>
<dbReference type="GO" id="GO:0000974">
    <property type="term" value="C:Prp19 complex"/>
    <property type="evidence" value="ECO:0007669"/>
    <property type="project" value="TreeGrafter"/>
</dbReference>
<organism evidence="3 4">
    <name type="scientific">Heracleum sosnowskyi</name>
    <dbReference type="NCBI Taxonomy" id="360622"/>
    <lineage>
        <taxon>Eukaryota</taxon>
        <taxon>Viridiplantae</taxon>
        <taxon>Streptophyta</taxon>
        <taxon>Embryophyta</taxon>
        <taxon>Tracheophyta</taxon>
        <taxon>Spermatophyta</taxon>
        <taxon>Magnoliopsida</taxon>
        <taxon>eudicotyledons</taxon>
        <taxon>Gunneridae</taxon>
        <taxon>Pentapetalae</taxon>
        <taxon>asterids</taxon>
        <taxon>campanulids</taxon>
        <taxon>Apiales</taxon>
        <taxon>Apiaceae</taxon>
        <taxon>Apioideae</taxon>
        <taxon>apioid superclade</taxon>
        <taxon>Tordylieae</taxon>
        <taxon>Tordyliinae</taxon>
        <taxon>Heracleum</taxon>
    </lineage>
</organism>
<comment type="caution">
    <text evidence="3">The sequence shown here is derived from an EMBL/GenBank/DDBJ whole genome shotgun (WGS) entry which is preliminary data.</text>
</comment>
<keyword evidence="4" id="KW-1185">Reference proteome</keyword>
<dbReference type="GO" id="GO:0000398">
    <property type="term" value="P:mRNA splicing, via spliceosome"/>
    <property type="evidence" value="ECO:0007669"/>
    <property type="project" value="InterPro"/>
</dbReference>
<dbReference type="InterPro" id="IPR001680">
    <property type="entry name" value="WD40_rpt"/>
</dbReference>
<dbReference type="PANTHER" id="PTHR19923:SF0">
    <property type="entry name" value="PLEIOTROPIC REGULATOR 1"/>
    <property type="match status" value="1"/>
</dbReference>
<dbReference type="GO" id="GO:0071011">
    <property type="term" value="C:precatalytic spliceosome"/>
    <property type="evidence" value="ECO:0007669"/>
    <property type="project" value="TreeGrafter"/>
</dbReference>
<dbReference type="InterPro" id="IPR015943">
    <property type="entry name" value="WD40/YVTN_repeat-like_dom_sf"/>
</dbReference>
<evidence type="ECO:0000256" key="2">
    <source>
        <dbReference type="PROSITE-ProRule" id="PRU00221"/>
    </source>
</evidence>
<dbReference type="GO" id="GO:0071013">
    <property type="term" value="C:catalytic step 2 spliceosome"/>
    <property type="evidence" value="ECO:0007669"/>
    <property type="project" value="TreeGrafter"/>
</dbReference>
<sequence length="128" mass="14245">MLPGGYQQYASGRVLRVCFREGIKSMLPGGYQQYASGRVLRVCFREGIKSMLREGINTIPQTGGDDGSMSFYDWKTGQNFQQIQTTPQPGSLDCEAAIYAAAFDVTGLRLVTCEADKTVKMWKQETNK</sequence>
<evidence type="ECO:0000313" key="4">
    <source>
        <dbReference type="Proteomes" id="UP001237642"/>
    </source>
</evidence>
<protein>
    <submittedName>
        <fullName evidence="3">Uncharacterized protein</fullName>
    </submittedName>
</protein>
<evidence type="ECO:0000256" key="1">
    <source>
        <dbReference type="ARBA" id="ARBA00025726"/>
    </source>
</evidence>
<comment type="similarity">
    <text evidence="1">Belongs to the WD repeat PRL1/PRL2 family.</text>
</comment>
<dbReference type="AlphaFoldDB" id="A0AAD8GQE3"/>
<accession>A0AAD8GQE3</accession>
<keyword evidence="2" id="KW-0853">WD repeat</keyword>
<feature type="repeat" description="WD" evidence="2">
    <location>
        <begin position="98"/>
        <end position="128"/>
    </location>
</feature>
<gene>
    <name evidence="3" type="ORF">POM88_053005</name>
</gene>
<dbReference type="InterPro" id="IPR045241">
    <property type="entry name" value="Prp46/PLRG1-like"/>
</dbReference>
<name>A0AAD8GQE3_9APIA</name>
<dbReference type="PANTHER" id="PTHR19923">
    <property type="entry name" value="WD40 REPEAT PROTEINPRL1/PRL2-RELATED"/>
    <property type="match status" value="1"/>
</dbReference>
<evidence type="ECO:0000313" key="3">
    <source>
        <dbReference type="EMBL" id="KAK1353167.1"/>
    </source>
</evidence>
<reference evidence="3" key="2">
    <citation type="submission" date="2023-05" db="EMBL/GenBank/DDBJ databases">
        <authorList>
            <person name="Schelkunov M.I."/>
        </authorList>
    </citation>
    <scope>NUCLEOTIDE SEQUENCE</scope>
    <source>
        <strain evidence="3">Hsosn_3</strain>
        <tissue evidence="3">Leaf</tissue>
    </source>
</reference>
<reference evidence="3" key="1">
    <citation type="submission" date="2023-02" db="EMBL/GenBank/DDBJ databases">
        <title>Genome of toxic invasive species Heracleum sosnowskyi carries increased number of genes despite the absence of recent whole-genome duplications.</title>
        <authorList>
            <person name="Schelkunov M."/>
            <person name="Shtratnikova V."/>
            <person name="Makarenko M."/>
            <person name="Klepikova A."/>
            <person name="Omelchenko D."/>
            <person name="Novikova G."/>
            <person name="Obukhova E."/>
            <person name="Bogdanov V."/>
            <person name="Penin A."/>
            <person name="Logacheva M."/>
        </authorList>
    </citation>
    <scope>NUCLEOTIDE SEQUENCE</scope>
    <source>
        <strain evidence="3">Hsosn_3</strain>
        <tissue evidence="3">Leaf</tissue>
    </source>
</reference>
<dbReference type="PROSITE" id="PS50082">
    <property type="entry name" value="WD_REPEATS_2"/>
    <property type="match status" value="1"/>
</dbReference>
<dbReference type="Gene3D" id="2.130.10.10">
    <property type="entry name" value="YVTN repeat-like/Quinoprotein amine dehydrogenase"/>
    <property type="match status" value="1"/>
</dbReference>
<dbReference type="EMBL" id="JAUIZM010000014">
    <property type="protein sequence ID" value="KAK1353167.1"/>
    <property type="molecule type" value="Genomic_DNA"/>
</dbReference>